<name>A0A9X1YCQ0_9PROT</name>
<protein>
    <recommendedName>
        <fullName evidence="4">PqqD family protein</fullName>
    </recommendedName>
</protein>
<organism evidence="2 3">
    <name type="scientific">Roseomonas acroporae</name>
    <dbReference type="NCBI Taxonomy" id="2937791"/>
    <lineage>
        <taxon>Bacteria</taxon>
        <taxon>Pseudomonadati</taxon>
        <taxon>Pseudomonadota</taxon>
        <taxon>Alphaproteobacteria</taxon>
        <taxon>Acetobacterales</taxon>
        <taxon>Roseomonadaceae</taxon>
        <taxon>Roseomonas</taxon>
    </lineage>
</organism>
<feature type="region of interest" description="Disordered" evidence="1">
    <location>
        <begin position="1"/>
        <end position="31"/>
    </location>
</feature>
<dbReference type="AlphaFoldDB" id="A0A9X1YCQ0"/>
<evidence type="ECO:0000313" key="2">
    <source>
        <dbReference type="EMBL" id="MCK8784066.1"/>
    </source>
</evidence>
<accession>A0A9X1YCQ0</accession>
<reference evidence="2" key="1">
    <citation type="submission" date="2022-04" db="EMBL/GenBank/DDBJ databases">
        <title>Roseomonas acroporae sp. nov., isolated from coral Acropora digitifera.</title>
        <authorList>
            <person name="Sun H."/>
        </authorList>
    </citation>
    <scope>NUCLEOTIDE SEQUENCE</scope>
    <source>
        <strain evidence="2">NAR14</strain>
    </source>
</reference>
<dbReference type="EMBL" id="JALPRX010000023">
    <property type="protein sequence ID" value="MCK8784066.1"/>
    <property type="molecule type" value="Genomic_DNA"/>
</dbReference>
<evidence type="ECO:0008006" key="4">
    <source>
        <dbReference type="Google" id="ProtNLM"/>
    </source>
</evidence>
<sequence>MRAADPPRPGGGVRPACPAGGAPPPDPGAGALPDCVLAPGVRLRPVPELSTCLAYVPGLPGDGAGGGRPALHRLNVSSWLIAALCDGRPPEAVADAFARARPAPADAVTSGTDLREGLRNLLAIGVLRTRHGDSPGPDCPRKETEP</sequence>
<keyword evidence="3" id="KW-1185">Reference proteome</keyword>
<gene>
    <name evidence="2" type="ORF">M0638_06695</name>
</gene>
<proteinExistence type="predicted"/>
<evidence type="ECO:0000313" key="3">
    <source>
        <dbReference type="Proteomes" id="UP001139516"/>
    </source>
</evidence>
<dbReference type="Proteomes" id="UP001139516">
    <property type="component" value="Unassembled WGS sequence"/>
</dbReference>
<evidence type="ECO:0000256" key="1">
    <source>
        <dbReference type="SAM" id="MobiDB-lite"/>
    </source>
</evidence>
<comment type="caution">
    <text evidence="2">The sequence shown here is derived from an EMBL/GenBank/DDBJ whole genome shotgun (WGS) entry which is preliminary data.</text>
</comment>
<dbReference type="RefSeq" id="WP_248666191.1">
    <property type="nucleotide sequence ID" value="NZ_JALPRX010000023.1"/>
</dbReference>